<comment type="caution">
    <text evidence="2">The sequence shown here is derived from an EMBL/GenBank/DDBJ whole genome shotgun (WGS) entry which is preliminary data.</text>
</comment>
<dbReference type="InterPro" id="IPR013216">
    <property type="entry name" value="Methyltransf_11"/>
</dbReference>
<dbReference type="GO" id="GO:0032259">
    <property type="term" value="P:methylation"/>
    <property type="evidence" value="ECO:0007669"/>
    <property type="project" value="UniProtKB-KW"/>
</dbReference>
<name>A0A177NQ02_9GAMM</name>
<dbReference type="InterPro" id="IPR029063">
    <property type="entry name" value="SAM-dependent_MTases_sf"/>
</dbReference>
<sequence length="230" mass="25842">MTLSQTCWIKESAFGIWFLNTETWRKRVLRVAIADLRRLMPAAPAAPTILDVGCGRGNSFALLAEAFAPSRIAAIEIDAALLADAQGQAGRCACPVTVSLGNAERLPYPDAGFDIVFCHQSFHHIVRHPEAMREFYRVLKPGGLLLFAESCKRFIHSLPIRLLFRHPMAVQKTADQYLRLIRDTGFRVDAERISTPYLWWSRPDAGALEWFGWSLPTRPEPTLLNLVAVK</sequence>
<protein>
    <submittedName>
        <fullName evidence="2">Methyltransferase</fullName>
    </submittedName>
</protein>
<dbReference type="GO" id="GO:0008757">
    <property type="term" value="F:S-adenosylmethionine-dependent methyltransferase activity"/>
    <property type="evidence" value="ECO:0007669"/>
    <property type="project" value="InterPro"/>
</dbReference>
<dbReference type="SUPFAM" id="SSF53335">
    <property type="entry name" value="S-adenosyl-L-methionine-dependent methyltransferases"/>
    <property type="match status" value="1"/>
</dbReference>
<dbReference type="Pfam" id="PF08241">
    <property type="entry name" value="Methyltransf_11"/>
    <property type="match status" value="1"/>
</dbReference>
<dbReference type="PANTHER" id="PTHR43591">
    <property type="entry name" value="METHYLTRANSFERASE"/>
    <property type="match status" value="1"/>
</dbReference>
<dbReference type="Gene3D" id="3.40.50.150">
    <property type="entry name" value="Vaccinia Virus protein VP39"/>
    <property type="match status" value="1"/>
</dbReference>
<accession>A0A177NQ02</accession>
<gene>
    <name evidence="2" type="ORF">A1355_03035</name>
</gene>
<feature type="domain" description="Methyltransferase type 11" evidence="1">
    <location>
        <begin position="50"/>
        <end position="147"/>
    </location>
</feature>
<organism evidence="2 3">
    <name type="scientific">Methylomonas koyamae</name>
    <dbReference type="NCBI Taxonomy" id="702114"/>
    <lineage>
        <taxon>Bacteria</taxon>
        <taxon>Pseudomonadati</taxon>
        <taxon>Pseudomonadota</taxon>
        <taxon>Gammaproteobacteria</taxon>
        <taxon>Methylococcales</taxon>
        <taxon>Methylococcaceae</taxon>
        <taxon>Methylomonas</taxon>
    </lineage>
</organism>
<dbReference type="CDD" id="cd02440">
    <property type="entry name" value="AdoMet_MTases"/>
    <property type="match status" value="1"/>
</dbReference>
<dbReference type="STRING" id="702114.A1355_03035"/>
<dbReference type="RefSeq" id="WP_064027446.1">
    <property type="nucleotide sequence ID" value="NZ_LUUK01000145.1"/>
</dbReference>
<proteinExistence type="predicted"/>
<dbReference type="OrthoDB" id="323463at2"/>
<dbReference type="EMBL" id="LUUK01000145">
    <property type="protein sequence ID" value="OAI20146.1"/>
    <property type="molecule type" value="Genomic_DNA"/>
</dbReference>
<evidence type="ECO:0000313" key="3">
    <source>
        <dbReference type="Proteomes" id="UP000077628"/>
    </source>
</evidence>
<keyword evidence="2" id="KW-0808">Transferase</keyword>
<dbReference type="AlphaFoldDB" id="A0A177NQ02"/>
<evidence type="ECO:0000259" key="1">
    <source>
        <dbReference type="Pfam" id="PF08241"/>
    </source>
</evidence>
<evidence type="ECO:0000313" key="2">
    <source>
        <dbReference type="EMBL" id="OAI20146.1"/>
    </source>
</evidence>
<keyword evidence="2" id="KW-0489">Methyltransferase</keyword>
<dbReference type="Proteomes" id="UP000077628">
    <property type="component" value="Unassembled WGS sequence"/>
</dbReference>
<keyword evidence="3" id="KW-1185">Reference proteome</keyword>
<reference evidence="3" key="1">
    <citation type="submission" date="2016-03" db="EMBL/GenBank/DDBJ databases">
        <authorList>
            <person name="Heylen K."/>
            <person name="De Vos P."/>
            <person name="Vekeman B."/>
        </authorList>
    </citation>
    <scope>NUCLEOTIDE SEQUENCE [LARGE SCALE GENOMIC DNA]</scope>
    <source>
        <strain evidence="3">R-45383</strain>
    </source>
</reference>